<dbReference type="InterPro" id="IPR009061">
    <property type="entry name" value="DNA-bd_dom_put_sf"/>
</dbReference>
<dbReference type="PANTHER" id="PTHR30204">
    <property type="entry name" value="REDOX-CYCLING DRUG-SENSING TRANSCRIPTIONAL ACTIVATOR SOXR"/>
    <property type="match status" value="1"/>
</dbReference>
<dbReference type="SUPFAM" id="SSF46955">
    <property type="entry name" value="Putative DNA-binding domain"/>
    <property type="match status" value="1"/>
</dbReference>
<reference evidence="4 5" key="1">
    <citation type="submission" date="2020-07" db="EMBL/GenBank/DDBJ databases">
        <title>Sequencing the genomes of 1000 actinobacteria strains.</title>
        <authorList>
            <person name="Klenk H.-P."/>
        </authorList>
    </citation>
    <scope>NUCLEOTIDE SEQUENCE [LARGE SCALE GENOMIC DNA]</scope>
    <source>
        <strain evidence="4 5">DSM 26474</strain>
    </source>
</reference>
<accession>A0A852STV1</accession>
<dbReference type="GO" id="GO:0003700">
    <property type="term" value="F:DNA-binding transcription factor activity"/>
    <property type="evidence" value="ECO:0007669"/>
    <property type="project" value="InterPro"/>
</dbReference>
<sequence length="139" mass="15352">MASIPLPTLDADIPDEGLSIGAVAEVTGLSIDTLRYYERAGLLLDPAPRDPGGRRRYRRNDLDWIAGLIMLRETGMSIADVRRMAELSRVAGTEAERLVVLGEHRMHVLDELARTRAHLAALESKIAAYTEAVSRKDTE</sequence>
<dbReference type="PANTHER" id="PTHR30204:SF98">
    <property type="entry name" value="HTH-TYPE TRANSCRIPTIONAL REGULATOR ADHR"/>
    <property type="match status" value="1"/>
</dbReference>
<proteinExistence type="predicted"/>
<keyword evidence="5" id="KW-1185">Reference proteome</keyword>
<dbReference type="PRINTS" id="PR00040">
    <property type="entry name" value="HTHMERR"/>
</dbReference>
<evidence type="ECO:0000313" key="5">
    <source>
        <dbReference type="Proteomes" id="UP000549913"/>
    </source>
</evidence>
<feature type="domain" description="HTH merR-type" evidence="3">
    <location>
        <begin position="17"/>
        <end position="87"/>
    </location>
</feature>
<keyword evidence="2" id="KW-0175">Coiled coil</keyword>
<dbReference type="CDD" id="cd01109">
    <property type="entry name" value="HTH_YyaN"/>
    <property type="match status" value="1"/>
</dbReference>
<dbReference type="GO" id="GO:0003677">
    <property type="term" value="F:DNA binding"/>
    <property type="evidence" value="ECO:0007669"/>
    <property type="project" value="UniProtKB-KW"/>
</dbReference>
<comment type="caution">
    <text evidence="4">The sequence shown here is derived from an EMBL/GenBank/DDBJ whole genome shotgun (WGS) entry which is preliminary data.</text>
</comment>
<dbReference type="EMBL" id="JACCBM010000001">
    <property type="protein sequence ID" value="NYD72182.1"/>
    <property type="molecule type" value="Genomic_DNA"/>
</dbReference>
<protein>
    <submittedName>
        <fullName evidence="4">DNA-binding transcriptional MerR regulator</fullName>
    </submittedName>
</protein>
<name>A0A852STV1_9MICO</name>
<evidence type="ECO:0000256" key="2">
    <source>
        <dbReference type="SAM" id="Coils"/>
    </source>
</evidence>
<dbReference type="Gene3D" id="1.10.1660.10">
    <property type="match status" value="1"/>
</dbReference>
<evidence type="ECO:0000256" key="1">
    <source>
        <dbReference type="ARBA" id="ARBA00023125"/>
    </source>
</evidence>
<dbReference type="AlphaFoldDB" id="A0A852STV1"/>
<gene>
    <name evidence="4" type="ORF">BJ984_003340</name>
</gene>
<dbReference type="InterPro" id="IPR000551">
    <property type="entry name" value="MerR-type_HTH_dom"/>
</dbReference>
<organism evidence="4 5">
    <name type="scientific">Herbiconiux flava</name>
    <dbReference type="NCBI Taxonomy" id="881268"/>
    <lineage>
        <taxon>Bacteria</taxon>
        <taxon>Bacillati</taxon>
        <taxon>Actinomycetota</taxon>
        <taxon>Actinomycetes</taxon>
        <taxon>Micrococcales</taxon>
        <taxon>Microbacteriaceae</taxon>
        <taxon>Herbiconiux</taxon>
    </lineage>
</organism>
<dbReference type="InterPro" id="IPR047057">
    <property type="entry name" value="MerR_fam"/>
</dbReference>
<dbReference type="Proteomes" id="UP000549913">
    <property type="component" value="Unassembled WGS sequence"/>
</dbReference>
<feature type="coiled-coil region" evidence="2">
    <location>
        <begin position="112"/>
        <end position="139"/>
    </location>
</feature>
<keyword evidence="1 4" id="KW-0238">DNA-binding</keyword>
<dbReference type="Pfam" id="PF13411">
    <property type="entry name" value="MerR_1"/>
    <property type="match status" value="1"/>
</dbReference>
<evidence type="ECO:0000259" key="3">
    <source>
        <dbReference type="PROSITE" id="PS50937"/>
    </source>
</evidence>
<evidence type="ECO:0000313" key="4">
    <source>
        <dbReference type="EMBL" id="NYD72182.1"/>
    </source>
</evidence>
<dbReference type="PROSITE" id="PS00552">
    <property type="entry name" value="HTH_MERR_1"/>
    <property type="match status" value="1"/>
</dbReference>
<dbReference type="RefSeq" id="WP_179548988.1">
    <property type="nucleotide sequence ID" value="NZ_BSEW01000002.1"/>
</dbReference>
<dbReference type="SMART" id="SM00422">
    <property type="entry name" value="HTH_MERR"/>
    <property type="match status" value="1"/>
</dbReference>
<dbReference type="PROSITE" id="PS50937">
    <property type="entry name" value="HTH_MERR_2"/>
    <property type="match status" value="1"/>
</dbReference>